<name>A0ABR3Y315_9PEZI</name>
<sequence length="135" mass="15315">MVCGKRSKTLSTKQCTIWLQTTKCRKSHCAGCWIGQPAEKPLQILDIGNHQTWTNDRGHLTAPHTISIWLLQFTASEMPDVCSSFLILKHALVSQNTHRVVSIARISFFSCILFPRHSRSGPVTARFEVIIKQER</sequence>
<evidence type="ECO:0000313" key="2">
    <source>
        <dbReference type="Proteomes" id="UP001586593"/>
    </source>
</evidence>
<keyword evidence="2" id="KW-1185">Reference proteome</keyword>
<organism evidence="1 2">
    <name type="scientific">Phialemonium thermophilum</name>
    <dbReference type="NCBI Taxonomy" id="223376"/>
    <lineage>
        <taxon>Eukaryota</taxon>
        <taxon>Fungi</taxon>
        <taxon>Dikarya</taxon>
        <taxon>Ascomycota</taxon>
        <taxon>Pezizomycotina</taxon>
        <taxon>Sordariomycetes</taxon>
        <taxon>Sordariomycetidae</taxon>
        <taxon>Cephalothecales</taxon>
        <taxon>Cephalothecaceae</taxon>
        <taxon>Phialemonium</taxon>
    </lineage>
</organism>
<protein>
    <submittedName>
        <fullName evidence="1">Uncharacterized protein</fullName>
    </submittedName>
</protein>
<dbReference type="Proteomes" id="UP001586593">
    <property type="component" value="Unassembled WGS sequence"/>
</dbReference>
<dbReference type="EMBL" id="JAZHXJ010000014">
    <property type="protein sequence ID" value="KAL1882683.1"/>
    <property type="molecule type" value="Genomic_DNA"/>
</dbReference>
<proteinExistence type="predicted"/>
<accession>A0ABR3Y315</accession>
<gene>
    <name evidence="1" type="ORF">VTK73DRAFT_1595</name>
</gene>
<comment type="caution">
    <text evidence="1">The sequence shown here is derived from an EMBL/GenBank/DDBJ whole genome shotgun (WGS) entry which is preliminary data.</text>
</comment>
<reference evidence="1 2" key="1">
    <citation type="journal article" date="2024" name="Commun. Biol.">
        <title>Comparative genomic analysis of thermophilic fungi reveals convergent evolutionary adaptations and gene losses.</title>
        <authorList>
            <person name="Steindorff A.S."/>
            <person name="Aguilar-Pontes M.V."/>
            <person name="Robinson A.J."/>
            <person name="Andreopoulos B."/>
            <person name="LaButti K."/>
            <person name="Kuo A."/>
            <person name="Mondo S."/>
            <person name="Riley R."/>
            <person name="Otillar R."/>
            <person name="Haridas S."/>
            <person name="Lipzen A."/>
            <person name="Grimwood J."/>
            <person name="Schmutz J."/>
            <person name="Clum A."/>
            <person name="Reid I.D."/>
            <person name="Moisan M.C."/>
            <person name="Butler G."/>
            <person name="Nguyen T.T.M."/>
            <person name="Dewar K."/>
            <person name="Conant G."/>
            <person name="Drula E."/>
            <person name="Henrissat B."/>
            <person name="Hansel C."/>
            <person name="Singer S."/>
            <person name="Hutchinson M.I."/>
            <person name="de Vries R.P."/>
            <person name="Natvig D.O."/>
            <person name="Powell A.J."/>
            <person name="Tsang A."/>
            <person name="Grigoriev I.V."/>
        </authorList>
    </citation>
    <scope>NUCLEOTIDE SEQUENCE [LARGE SCALE GENOMIC DNA]</scope>
    <source>
        <strain evidence="1 2">ATCC 24622</strain>
    </source>
</reference>
<evidence type="ECO:0000313" key="1">
    <source>
        <dbReference type="EMBL" id="KAL1882683.1"/>
    </source>
</evidence>